<reference evidence="3 4" key="1">
    <citation type="journal article" date="2014" name="Genome Announc.">
        <title>Draft genome sequences of eight enterohepatic helicobacter species isolated from both laboratory and wild rodents.</title>
        <authorList>
            <person name="Sheh A."/>
            <person name="Shen Z."/>
            <person name="Fox J.G."/>
        </authorList>
    </citation>
    <scope>NUCLEOTIDE SEQUENCE [LARGE SCALE GENOMIC DNA]</scope>
    <source>
        <strain evidence="3 4">MIT 01-6451</strain>
    </source>
</reference>
<organism evidence="3 4">
    <name type="scientific">Helicobacter japonicus</name>
    <dbReference type="NCBI Taxonomy" id="425400"/>
    <lineage>
        <taxon>Bacteria</taxon>
        <taxon>Pseudomonadati</taxon>
        <taxon>Campylobacterota</taxon>
        <taxon>Epsilonproteobacteria</taxon>
        <taxon>Campylobacterales</taxon>
        <taxon>Helicobacteraceae</taxon>
        <taxon>Helicobacter</taxon>
    </lineage>
</organism>
<gene>
    <name evidence="3" type="ORF">LS65_007420</name>
</gene>
<evidence type="ECO:0000313" key="3">
    <source>
        <dbReference type="EMBL" id="TLE00514.1"/>
    </source>
</evidence>
<proteinExistence type="predicted"/>
<evidence type="ECO:0000313" key="4">
    <source>
        <dbReference type="Proteomes" id="UP000029707"/>
    </source>
</evidence>
<dbReference type="Pfam" id="PF03724">
    <property type="entry name" value="META"/>
    <property type="match status" value="1"/>
</dbReference>
<evidence type="ECO:0000259" key="2">
    <source>
        <dbReference type="Pfam" id="PF03724"/>
    </source>
</evidence>
<dbReference type="Gene3D" id="2.40.128.270">
    <property type="match status" value="1"/>
</dbReference>
<dbReference type="RefSeq" id="WP_034361298.1">
    <property type="nucleotide sequence ID" value="NZ_CARKJM010000053.1"/>
</dbReference>
<dbReference type="STRING" id="425400.LS65_03450"/>
<dbReference type="Proteomes" id="UP000029707">
    <property type="component" value="Unassembled WGS sequence"/>
</dbReference>
<dbReference type="InterPro" id="IPR005184">
    <property type="entry name" value="DUF306_Meta_HslJ"/>
</dbReference>
<dbReference type="InterPro" id="IPR038670">
    <property type="entry name" value="HslJ-like_sf"/>
</dbReference>
<comment type="caution">
    <text evidence="3">The sequence shown here is derived from an EMBL/GenBank/DDBJ whole genome shotgun (WGS) entry which is preliminary data.</text>
</comment>
<feature type="chain" id="PRO_5020514338" evidence="1">
    <location>
        <begin position="21"/>
        <end position="134"/>
    </location>
</feature>
<dbReference type="PANTHER" id="PTHR35535:SF1">
    <property type="entry name" value="HEAT SHOCK PROTEIN HSLJ"/>
    <property type="match status" value="1"/>
</dbReference>
<accession>A0A4U8TK23</accession>
<keyword evidence="1" id="KW-0732">Signal</keyword>
<sequence length="134" mass="14854">MMRSKYIWFLGALMIGCGNAQNIDISGTWYLQELSDGALQKDVRASENTPFVQFEEGKTINGNAGCNQFFASYSLKGNNINIKGAGLTRMLCSNESMAIEDSLMNIIRDGVSQIYVNGDKLIMQNAQTKAVFHR</sequence>
<dbReference type="PROSITE" id="PS51257">
    <property type="entry name" value="PROKAR_LIPOPROTEIN"/>
    <property type="match status" value="1"/>
</dbReference>
<dbReference type="InterPro" id="IPR053147">
    <property type="entry name" value="Hsp_HslJ-like"/>
</dbReference>
<evidence type="ECO:0000256" key="1">
    <source>
        <dbReference type="SAM" id="SignalP"/>
    </source>
</evidence>
<dbReference type="EMBL" id="JRMQ02000011">
    <property type="protein sequence ID" value="TLE00514.1"/>
    <property type="molecule type" value="Genomic_DNA"/>
</dbReference>
<feature type="domain" description="DUF306" evidence="2">
    <location>
        <begin position="27"/>
        <end position="130"/>
    </location>
</feature>
<dbReference type="AlphaFoldDB" id="A0A4U8TK23"/>
<keyword evidence="4" id="KW-1185">Reference proteome</keyword>
<name>A0A4U8TK23_9HELI</name>
<dbReference type="PANTHER" id="PTHR35535">
    <property type="entry name" value="HEAT SHOCK PROTEIN HSLJ"/>
    <property type="match status" value="1"/>
</dbReference>
<protein>
    <submittedName>
        <fullName evidence="3">META domain-containing protein</fullName>
    </submittedName>
</protein>
<dbReference type="OrthoDB" id="5348860at2"/>
<feature type="signal peptide" evidence="1">
    <location>
        <begin position="1"/>
        <end position="20"/>
    </location>
</feature>